<sequence>MPPMKIQPIDIDSEKLKQMTTVVRNDAVKPVLKSRLKKLFVFDRQFTSVLKTSSTFSEKPIAGDAPLPGDRFTQEFEPSSVCLAKMVQSFIEESNDKHQTATKFTRNSCNCFNGNSNDISDDELDFFGESITSGSFNDAGDALKSLIPCASVAERNLLADTSKIVDKNSKFYKRKDELRKVVTENLSSLGYDSSICKSKWDKTLTYPAGEYEYIDVVVEGERFIIDIDFRSEFEIARSTGAFKTILQFLPYIFVGKSDRLCQIVAVVSEAAKQSLKKKGMHVPPWRKAEYMLAKWISTSCTRATPSPTSAVREFTEDLSDGDSASAESDCGDFELIFGDKISLPDSETASGGEKSLPTVATPTWQLPAVKVKSVERGAKVVTGLASLLKDKQ</sequence>
<evidence type="ECO:0000313" key="1">
    <source>
        <dbReference type="Proteomes" id="UP000087171"/>
    </source>
</evidence>
<organism evidence="1 2">
    <name type="scientific">Cicer arietinum</name>
    <name type="common">Chickpea</name>
    <name type="synonym">Garbanzo</name>
    <dbReference type="NCBI Taxonomy" id="3827"/>
    <lineage>
        <taxon>Eukaryota</taxon>
        <taxon>Viridiplantae</taxon>
        <taxon>Streptophyta</taxon>
        <taxon>Embryophyta</taxon>
        <taxon>Tracheophyta</taxon>
        <taxon>Spermatophyta</taxon>
        <taxon>Magnoliopsida</taxon>
        <taxon>eudicotyledons</taxon>
        <taxon>Gunneridae</taxon>
        <taxon>Pentapetalae</taxon>
        <taxon>rosids</taxon>
        <taxon>fabids</taxon>
        <taxon>Fabales</taxon>
        <taxon>Fabaceae</taxon>
        <taxon>Papilionoideae</taxon>
        <taxon>50 kb inversion clade</taxon>
        <taxon>NPAAA clade</taxon>
        <taxon>Hologalegina</taxon>
        <taxon>IRL clade</taxon>
        <taxon>Cicereae</taxon>
        <taxon>Cicer</taxon>
    </lineage>
</organism>
<evidence type="ECO:0000313" key="2">
    <source>
        <dbReference type="RefSeq" id="XP_004495406.1"/>
    </source>
</evidence>
<dbReference type="KEGG" id="cam:101515752"/>
<dbReference type="PANTHER" id="PTHR31579">
    <property type="entry name" value="OS03G0796600 PROTEIN"/>
    <property type="match status" value="1"/>
</dbReference>
<gene>
    <name evidence="2" type="primary">LOC101515752</name>
</gene>
<dbReference type="PANTHER" id="PTHR31579:SF1">
    <property type="entry name" value="OS03G0796600 PROTEIN"/>
    <property type="match status" value="1"/>
</dbReference>
<protein>
    <submittedName>
        <fullName evidence="2">Uncharacterized protein LOC101515752</fullName>
    </submittedName>
</protein>
<dbReference type="Pfam" id="PF04720">
    <property type="entry name" value="PDDEXK_6"/>
    <property type="match status" value="1"/>
</dbReference>
<dbReference type="NCBIfam" id="TIGR01615">
    <property type="entry name" value="A_thal_3542"/>
    <property type="match status" value="1"/>
</dbReference>
<reference evidence="2" key="2">
    <citation type="submission" date="2025-08" db="UniProtKB">
        <authorList>
            <consortium name="RefSeq"/>
        </authorList>
    </citation>
    <scope>IDENTIFICATION</scope>
    <source>
        <tissue evidence="2">Etiolated seedlings</tissue>
    </source>
</reference>
<dbReference type="PaxDb" id="3827-XP_004495405.1"/>
<dbReference type="GeneID" id="101515752"/>
<dbReference type="STRING" id="3827.A0A1S2XW17"/>
<dbReference type="Proteomes" id="UP000087171">
    <property type="component" value="Chromosome Ca4"/>
</dbReference>
<dbReference type="OrthoDB" id="691424at2759"/>
<dbReference type="AlphaFoldDB" id="A0A1S2XW17"/>
<dbReference type="InterPro" id="IPR006502">
    <property type="entry name" value="PDDEXK-like"/>
</dbReference>
<reference evidence="1" key="1">
    <citation type="journal article" date="2013" name="Nat. Biotechnol.">
        <title>Draft genome sequence of chickpea (Cicer arietinum) provides a resource for trait improvement.</title>
        <authorList>
            <person name="Varshney R.K."/>
            <person name="Song C."/>
            <person name="Saxena R.K."/>
            <person name="Azam S."/>
            <person name="Yu S."/>
            <person name="Sharpe A.G."/>
            <person name="Cannon S."/>
            <person name="Baek J."/>
            <person name="Rosen B.D."/>
            <person name="Tar'an B."/>
            <person name="Millan T."/>
            <person name="Zhang X."/>
            <person name="Ramsay L.D."/>
            <person name="Iwata A."/>
            <person name="Wang Y."/>
            <person name="Nelson W."/>
            <person name="Farmer A.D."/>
            <person name="Gaur P.M."/>
            <person name="Soderlund C."/>
            <person name="Penmetsa R.V."/>
            <person name="Xu C."/>
            <person name="Bharti A.K."/>
            <person name="He W."/>
            <person name="Winter P."/>
            <person name="Zhao S."/>
            <person name="Hane J.K."/>
            <person name="Carrasquilla-Garcia N."/>
            <person name="Condie J.A."/>
            <person name="Upadhyaya H.D."/>
            <person name="Luo M.C."/>
            <person name="Thudi M."/>
            <person name="Gowda C.L."/>
            <person name="Singh N.P."/>
            <person name="Lichtenzveig J."/>
            <person name="Gali K.K."/>
            <person name="Rubio J."/>
            <person name="Nadarajan N."/>
            <person name="Dolezel J."/>
            <person name="Bansal K.C."/>
            <person name="Xu X."/>
            <person name="Edwards D."/>
            <person name="Zhang G."/>
            <person name="Kahl G."/>
            <person name="Gil J."/>
            <person name="Singh K.B."/>
            <person name="Datta S.K."/>
            <person name="Jackson S.A."/>
            <person name="Wang J."/>
            <person name="Cook D.R."/>
        </authorList>
    </citation>
    <scope>NUCLEOTIDE SEQUENCE [LARGE SCALE GENOMIC DNA]</scope>
    <source>
        <strain evidence="1">cv. CDC Frontier</strain>
    </source>
</reference>
<keyword evidence="1" id="KW-1185">Reference proteome</keyword>
<proteinExistence type="predicted"/>
<dbReference type="RefSeq" id="XP_004495406.1">
    <property type="nucleotide sequence ID" value="XM_004495349.3"/>
</dbReference>
<accession>A0A1S2XW17</accession>
<dbReference type="eggNOG" id="ENOG502QRQ0">
    <property type="taxonomic scope" value="Eukaryota"/>
</dbReference>
<name>A0A1S2XW17_CICAR</name>